<evidence type="ECO:0000313" key="2">
    <source>
        <dbReference type="Proteomes" id="UP000321574"/>
    </source>
</evidence>
<dbReference type="OrthoDB" id="1683573at2"/>
<sequence>MIYTPLSEVDIFPTENEAHSKRHCVTFQGKQMYVEEQENGSYQLLQLLSTDPNDFMDQNYVPGTSIPNK</sequence>
<dbReference type="InterPro" id="IPR025619">
    <property type="entry name" value="YlzJ"/>
</dbReference>
<protein>
    <submittedName>
        <fullName evidence="1">Uncharacterized protein</fullName>
    </submittedName>
</protein>
<reference evidence="1 2" key="1">
    <citation type="submission" date="2019-06" db="EMBL/GenBank/DDBJ databases">
        <title>Cerasibacillus sp. nov., isolated from maize field.</title>
        <authorList>
            <person name="Lin S.-Y."/>
            <person name="Tsai C.-F."/>
            <person name="Young C.-C."/>
        </authorList>
    </citation>
    <scope>NUCLEOTIDE SEQUENCE [LARGE SCALE GENOMIC DNA]</scope>
    <source>
        <strain evidence="1 2">CC-CFT480</strain>
    </source>
</reference>
<evidence type="ECO:0000313" key="1">
    <source>
        <dbReference type="EMBL" id="TXL68117.1"/>
    </source>
</evidence>
<organism evidence="1 2">
    <name type="scientific">Cerasibacillus terrae</name>
    <dbReference type="NCBI Taxonomy" id="2498845"/>
    <lineage>
        <taxon>Bacteria</taxon>
        <taxon>Bacillati</taxon>
        <taxon>Bacillota</taxon>
        <taxon>Bacilli</taxon>
        <taxon>Bacillales</taxon>
        <taxon>Bacillaceae</taxon>
        <taxon>Cerasibacillus</taxon>
    </lineage>
</organism>
<accession>A0A5C8P493</accession>
<name>A0A5C8P493_9BACI</name>
<comment type="caution">
    <text evidence="1">The sequence shown here is derived from an EMBL/GenBank/DDBJ whole genome shotgun (WGS) entry which is preliminary data.</text>
</comment>
<gene>
    <name evidence="1" type="ORF">FHP05_01590</name>
</gene>
<dbReference type="Pfam" id="PF14035">
    <property type="entry name" value="YlzJ"/>
    <property type="match status" value="1"/>
</dbReference>
<keyword evidence="2" id="KW-1185">Reference proteome</keyword>
<dbReference type="AlphaFoldDB" id="A0A5C8P493"/>
<dbReference type="EMBL" id="VDUW01000001">
    <property type="protein sequence ID" value="TXL68117.1"/>
    <property type="molecule type" value="Genomic_DNA"/>
</dbReference>
<dbReference type="Proteomes" id="UP000321574">
    <property type="component" value="Unassembled WGS sequence"/>
</dbReference>
<proteinExistence type="predicted"/>